<dbReference type="PANTHER" id="PTHR30213:SF0">
    <property type="entry name" value="UPF0761 MEMBRANE PROTEIN YIHY"/>
    <property type="match status" value="1"/>
</dbReference>
<comment type="subcellular location">
    <subcellularLocation>
        <location evidence="1">Cell membrane</location>
        <topology evidence="1">Multi-pass membrane protein</topology>
    </subcellularLocation>
</comment>
<evidence type="ECO:0000313" key="9">
    <source>
        <dbReference type="Proteomes" id="UP000568050"/>
    </source>
</evidence>
<evidence type="ECO:0000256" key="6">
    <source>
        <dbReference type="SAM" id="MobiDB-lite"/>
    </source>
</evidence>
<name>A0A839QVG6_9MICO</name>
<feature type="transmembrane region" description="Helical" evidence="7">
    <location>
        <begin position="243"/>
        <end position="265"/>
    </location>
</feature>
<sequence length="378" mass="40284">MAKNSAAEDGKKVRLSSSEWKYAAKRTLPEFTRTGSTDLAASLTYYTVLAIAPALVAVFSLTALLLKGYKEEVAKAIKDMIMTSGVGSGTEVGPAIDSTLDSLMSSSSGGTVALILGILIALWSASAFVKAFSRVSNDIYNVEETRGFVKLAGSMYLVTVVVVVGALVALASLLLSQGLIDSLLGPIFKAIGMTDTFTFLSGTFMPIWAWVKWPVILVLLFAIVSLLYWAAPNLKRPYRPVSPGGIFAIIGIALAVVALSIYMATAGSYSSYGAIGGVMAVLFALWVINIVLILGAVFDAEYERAKELAAGHAAEDDFPLEKRGEDTPTKADKKHEKLVDEARDLRLENMRNAPETSKGGRFPGHQVTEGSTAAEPEN</sequence>
<dbReference type="NCBIfam" id="TIGR00765">
    <property type="entry name" value="yihY_not_rbn"/>
    <property type="match status" value="1"/>
</dbReference>
<keyword evidence="2" id="KW-1003">Cell membrane</keyword>
<evidence type="ECO:0000256" key="2">
    <source>
        <dbReference type="ARBA" id="ARBA00022475"/>
    </source>
</evidence>
<feature type="region of interest" description="Disordered" evidence="6">
    <location>
        <begin position="319"/>
        <end position="338"/>
    </location>
</feature>
<evidence type="ECO:0000256" key="1">
    <source>
        <dbReference type="ARBA" id="ARBA00004651"/>
    </source>
</evidence>
<feature type="transmembrane region" description="Helical" evidence="7">
    <location>
        <begin position="153"/>
        <end position="175"/>
    </location>
</feature>
<organism evidence="8 9">
    <name type="scientific">Helcobacillus massiliensis</name>
    <dbReference type="NCBI Taxonomy" id="521392"/>
    <lineage>
        <taxon>Bacteria</taxon>
        <taxon>Bacillati</taxon>
        <taxon>Actinomycetota</taxon>
        <taxon>Actinomycetes</taxon>
        <taxon>Micrococcales</taxon>
        <taxon>Dermabacteraceae</taxon>
        <taxon>Helcobacillus</taxon>
    </lineage>
</organism>
<evidence type="ECO:0000256" key="3">
    <source>
        <dbReference type="ARBA" id="ARBA00022692"/>
    </source>
</evidence>
<keyword evidence="4 7" id="KW-1133">Transmembrane helix</keyword>
<evidence type="ECO:0000313" key="8">
    <source>
        <dbReference type="EMBL" id="MBB3022001.1"/>
    </source>
</evidence>
<evidence type="ECO:0000256" key="7">
    <source>
        <dbReference type="SAM" id="Phobius"/>
    </source>
</evidence>
<keyword evidence="3 7" id="KW-0812">Transmembrane</keyword>
<proteinExistence type="predicted"/>
<dbReference type="RefSeq" id="WP_183373709.1">
    <property type="nucleotide sequence ID" value="NZ_CBCSFZ010000003.1"/>
</dbReference>
<keyword evidence="5 7" id="KW-0472">Membrane</keyword>
<reference evidence="8 9" key="1">
    <citation type="submission" date="2020-08" db="EMBL/GenBank/DDBJ databases">
        <title>Sequencing the genomes of 1000 actinobacteria strains.</title>
        <authorList>
            <person name="Klenk H.-P."/>
        </authorList>
    </citation>
    <scope>NUCLEOTIDE SEQUENCE [LARGE SCALE GENOMIC DNA]</scope>
    <source>
        <strain evidence="8 9">DSM 23040</strain>
    </source>
</reference>
<keyword evidence="9" id="KW-1185">Reference proteome</keyword>
<dbReference type="AlphaFoldDB" id="A0A839QVG6"/>
<dbReference type="InterPro" id="IPR017039">
    <property type="entry name" value="Virul_fac_BrkB"/>
</dbReference>
<gene>
    <name evidence="8" type="ORF">FHX50_000249</name>
</gene>
<feature type="transmembrane region" description="Helical" evidence="7">
    <location>
        <begin position="43"/>
        <end position="66"/>
    </location>
</feature>
<feature type="region of interest" description="Disordered" evidence="6">
    <location>
        <begin position="344"/>
        <end position="378"/>
    </location>
</feature>
<dbReference type="PANTHER" id="PTHR30213">
    <property type="entry name" value="INNER MEMBRANE PROTEIN YHJD"/>
    <property type="match status" value="1"/>
</dbReference>
<evidence type="ECO:0000256" key="4">
    <source>
        <dbReference type="ARBA" id="ARBA00022989"/>
    </source>
</evidence>
<comment type="caution">
    <text evidence="8">The sequence shown here is derived from an EMBL/GenBank/DDBJ whole genome shotgun (WGS) entry which is preliminary data.</text>
</comment>
<dbReference type="Pfam" id="PF03631">
    <property type="entry name" value="Virul_fac_BrkB"/>
    <property type="match status" value="1"/>
</dbReference>
<feature type="transmembrane region" description="Helical" evidence="7">
    <location>
        <begin position="112"/>
        <end position="133"/>
    </location>
</feature>
<feature type="transmembrane region" description="Helical" evidence="7">
    <location>
        <begin position="271"/>
        <end position="298"/>
    </location>
</feature>
<dbReference type="Proteomes" id="UP000568050">
    <property type="component" value="Unassembled WGS sequence"/>
</dbReference>
<dbReference type="GO" id="GO:0005886">
    <property type="term" value="C:plasma membrane"/>
    <property type="evidence" value="ECO:0007669"/>
    <property type="project" value="UniProtKB-SubCell"/>
</dbReference>
<feature type="transmembrane region" description="Helical" evidence="7">
    <location>
        <begin position="213"/>
        <end position="231"/>
    </location>
</feature>
<evidence type="ECO:0000256" key="5">
    <source>
        <dbReference type="ARBA" id="ARBA00023136"/>
    </source>
</evidence>
<dbReference type="EMBL" id="JACHWP010000001">
    <property type="protein sequence ID" value="MBB3022001.1"/>
    <property type="molecule type" value="Genomic_DNA"/>
</dbReference>
<accession>A0A839QVG6</accession>
<protein>
    <submittedName>
        <fullName evidence="8">Membrane protein</fullName>
    </submittedName>
</protein>